<dbReference type="OrthoDB" id="6292206at2"/>
<dbReference type="Proteomes" id="UP000310249">
    <property type="component" value="Unassembled WGS sequence"/>
</dbReference>
<sequence length="139" mass="16384">MAPPLQQLTHWFCALPQGHRHVLTDTLSGVFTELNDCPTPLKEQRLVELLTHQASNTNVFALILNLRTHIEHAFTVQTDQLPKLATAQDLLFYSRAQDAKMLRKIADEQWHWQQSRDSWLKLKQEYLSLQYVRRWLHTN</sequence>
<dbReference type="AlphaFoldDB" id="A0A5S3WRM1"/>
<proteinExistence type="predicted"/>
<evidence type="ECO:0000313" key="1">
    <source>
        <dbReference type="EMBL" id="TMP30845.1"/>
    </source>
</evidence>
<comment type="caution">
    <text evidence="1">The sequence shown here is derived from an EMBL/GenBank/DDBJ whole genome shotgun (WGS) entry which is preliminary data.</text>
</comment>
<accession>A0A5S3WRM1</accession>
<protein>
    <submittedName>
        <fullName evidence="1">Uncharacterized protein</fullName>
    </submittedName>
</protein>
<dbReference type="RefSeq" id="WP_138550999.1">
    <property type="nucleotide sequence ID" value="NZ_PNCH01000016.1"/>
</dbReference>
<reference evidence="2" key="2">
    <citation type="submission" date="2019-06" db="EMBL/GenBank/DDBJ databases">
        <title>Co-occurence of chitin degradation, pigmentation and bioactivity in marine Pseudoalteromonas.</title>
        <authorList>
            <person name="Sonnenschein E.C."/>
            <person name="Bech P.K."/>
        </authorList>
    </citation>
    <scope>NUCLEOTIDE SEQUENCE [LARGE SCALE GENOMIC DNA]</scope>
    <source>
        <strain evidence="2">S2676</strain>
    </source>
</reference>
<name>A0A5S3WRM1_9GAMM</name>
<organism evidence="1 2">
    <name type="scientific">Pseudoalteromonas rubra</name>
    <dbReference type="NCBI Taxonomy" id="43658"/>
    <lineage>
        <taxon>Bacteria</taxon>
        <taxon>Pseudomonadati</taxon>
        <taxon>Pseudomonadota</taxon>
        <taxon>Gammaproteobacteria</taxon>
        <taxon>Alteromonadales</taxon>
        <taxon>Pseudoalteromonadaceae</taxon>
        <taxon>Pseudoalteromonas</taxon>
    </lineage>
</organism>
<dbReference type="EMBL" id="PNCI01000010">
    <property type="protein sequence ID" value="TMP30845.1"/>
    <property type="molecule type" value="Genomic_DNA"/>
</dbReference>
<reference evidence="1 2" key="1">
    <citation type="submission" date="2018-01" db="EMBL/GenBank/DDBJ databases">
        <authorList>
            <person name="Paulsen S."/>
            <person name="Gram L.K."/>
        </authorList>
    </citation>
    <scope>NUCLEOTIDE SEQUENCE [LARGE SCALE GENOMIC DNA]</scope>
    <source>
        <strain evidence="1 2">S2676</strain>
    </source>
</reference>
<evidence type="ECO:0000313" key="2">
    <source>
        <dbReference type="Proteomes" id="UP000310249"/>
    </source>
</evidence>
<gene>
    <name evidence="1" type="ORF">CWB99_05800</name>
</gene>